<dbReference type="PANTHER" id="PTHR43343:SF3">
    <property type="entry name" value="PROTEASE DO-LIKE 8, CHLOROPLASTIC"/>
    <property type="match status" value="1"/>
</dbReference>
<evidence type="ECO:0000259" key="5">
    <source>
        <dbReference type="PROSITE" id="PS50106"/>
    </source>
</evidence>
<keyword evidence="4" id="KW-0472">Membrane</keyword>
<comment type="caution">
    <text evidence="6">The sequence shown here is derived from an EMBL/GenBank/DDBJ whole genome shotgun (WGS) entry which is preliminary data.</text>
</comment>
<dbReference type="InterPro" id="IPR051201">
    <property type="entry name" value="Chloro_Bact_Ser_Proteases"/>
</dbReference>
<keyword evidence="2" id="KW-0645">Protease</keyword>
<dbReference type="PANTHER" id="PTHR43343">
    <property type="entry name" value="PEPTIDASE S12"/>
    <property type="match status" value="1"/>
</dbReference>
<dbReference type="SUPFAM" id="SSF50494">
    <property type="entry name" value="Trypsin-like serine proteases"/>
    <property type="match status" value="1"/>
</dbReference>
<evidence type="ECO:0000256" key="2">
    <source>
        <dbReference type="ARBA" id="ARBA00022670"/>
    </source>
</evidence>
<sequence>MKNSISRFIFGLFYFLAFILVLFISIFVFNPSGVSLGAIFQRLGGLFNVEQTYNNTSALFTREVVQEESAVTSVVEKVSPSVVSIVVKTYDFDIFEGPSSRESGIGTGFIVESSGLIITNSHVVEDSEGEYSVVLKDGTTYDVEEIHLDEITDIAILEITARNLPIVEFGDSDNLKVGQRAIAIGNALGKFQNTVTVGVVSGISRQIVASGGFGLPSKVYESVIQTDAALNPGNSGGPLLNSAGQVIGVNVATTAGADNISFAIPVNSVKPILEGFLKEGRIVRPYLGVYYSMITEEIARIRSLPVGAYISRVVPESPAQDAGLKRGDIIIKIQDRQLNGEQSLATALAKFKVGDKIELEVDRDGEIIRVSLTLEEVPRE</sequence>
<dbReference type="InterPro" id="IPR009003">
    <property type="entry name" value="Peptidase_S1_PA"/>
</dbReference>
<feature type="transmembrane region" description="Helical" evidence="4">
    <location>
        <begin position="12"/>
        <end position="29"/>
    </location>
</feature>
<evidence type="ECO:0000256" key="4">
    <source>
        <dbReference type="SAM" id="Phobius"/>
    </source>
</evidence>
<keyword evidence="4" id="KW-1133">Transmembrane helix</keyword>
<dbReference type="GO" id="GO:0004252">
    <property type="term" value="F:serine-type endopeptidase activity"/>
    <property type="evidence" value="ECO:0007669"/>
    <property type="project" value="InterPro"/>
</dbReference>
<dbReference type="SMART" id="SM00228">
    <property type="entry name" value="PDZ"/>
    <property type="match status" value="1"/>
</dbReference>
<dbReference type="PRINTS" id="PR00834">
    <property type="entry name" value="PROTEASES2C"/>
</dbReference>
<evidence type="ECO:0000313" key="6">
    <source>
        <dbReference type="EMBL" id="RJR27292.1"/>
    </source>
</evidence>
<keyword evidence="4" id="KW-0812">Transmembrane</keyword>
<dbReference type="AlphaFoldDB" id="A0A3A4ZDU5"/>
<proteinExistence type="inferred from homology"/>
<dbReference type="Pfam" id="PF13365">
    <property type="entry name" value="Trypsin_2"/>
    <property type="match status" value="1"/>
</dbReference>
<dbReference type="EMBL" id="QZJF01000013">
    <property type="protein sequence ID" value="RJR27292.1"/>
    <property type="molecule type" value="Genomic_DNA"/>
</dbReference>
<dbReference type="GO" id="GO:0006508">
    <property type="term" value="P:proteolysis"/>
    <property type="evidence" value="ECO:0007669"/>
    <property type="project" value="UniProtKB-KW"/>
</dbReference>
<feature type="domain" description="PDZ" evidence="5">
    <location>
        <begin position="278"/>
        <end position="365"/>
    </location>
</feature>
<evidence type="ECO:0000256" key="3">
    <source>
        <dbReference type="ARBA" id="ARBA00022801"/>
    </source>
</evidence>
<dbReference type="Gene3D" id="2.40.10.10">
    <property type="entry name" value="Trypsin-like serine proteases"/>
    <property type="match status" value="2"/>
</dbReference>
<comment type="similarity">
    <text evidence="1">Belongs to the peptidase S1C family.</text>
</comment>
<dbReference type="InterPro" id="IPR001478">
    <property type="entry name" value="PDZ"/>
</dbReference>
<dbReference type="SUPFAM" id="SSF50156">
    <property type="entry name" value="PDZ domain-like"/>
    <property type="match status" value="1"/>
</dbReference>
<dbReference type="CDD" id="cd06779">
    <property type="entry name" value="cpPDZ_Deg_HtrA-like"/>
    <property type="match status" value="1"/>
</dbReference>
<reference evidence="6 7" key="1">
    <citation type="journal article" date="2017" name="ISME J.">
        <title>Energy and carbon metabolisms in a deep terrestrial subsurface fluid microbial community.</title>
        <authorList>
            <person name="Momper L."/>
            <person name="Jungbluth S.P."/>
            <person name="Lee M.D."/>
            <person name="Amend J.P."/>
        </authorList>
    </citation>
    <scope>NUCLEOTIDE SEQUENCE [LARGE SCALE GENOMIC DNA]</scope>
    <source>
        <strain evidence="6">SURF_46</strain>
    </source>
</reference>
<protein>
    <submittedName>
        <fullName evidence="6">PDZ domain-containing protein</fullName>
    </submittedName>
</protein>
<dbReference type="InterPro" id="IPR036034">
    <property type="entry name" value="PDZ_sf"/>
</dbReference>
<dbReference type="InterPro" id="IPR043504">
    <property type="entry name" value="Peptidase_S1_PA_chymotrypsin"/>
</dbReference>
<dbReference type="Gene3D" id="2.30.42.10">
    <property type="match status" value="1"/>
</dbReference>
<evidence type="ECO:0000256" key="1">
    <source>
        <dbReference type="ARBA" id="ARBA00010541"/>
    </source>
</evidence>
<gene>
    <name evidence="6" type="ORF">C4561_02580</name>
</gene>
<keyword evidence="3" id="KW-0378">Hydrolase</keyword>
<name>A0A3A4ZDU5_UNCKA</name>
<dbReference type="Proteomes" id="UP000265540">
    <property type="component" value="Unassembled WGS sequence"/>
</dbReference>
<organism evidence="6 7">
    <name type="scientific">candidate division WWE3 bacterium</name>
    <dbReference type="NCBI Taxonomy" id="2053526"/>
    <lineage>
        <taxon>Bacteria</taxon>
        <taxon>Katanobacteria</taxon>
    </lineage>
</organism>
<dbReference type="Pfam" id="PF13180">
    <property type="entry name" value="PDZ_2"/>
    <property type="match status" value="1"/>
</dbReference>
<dbReference type="InterPro" id="IPR001940">
    <property type="entry name" value="Peptidase_S1C"/>
</dbReference>
<evidence type="ECO:0000313" key="7">
    <source>
        <dbReference type="Proteomes" id="UP000265540"/>
    </source>
</evidence>
<accession>A0A3A4ZDU5</accession>
<dbReference type="PROSITE" id="PS50106">
    <property type="entry name" value="PDZ"/>
    <property type="match status" value="1"/>
</dbReference>